<dbReference type="Proteomes" id="UP000245783">
    <property type="component" value="Unassembled WGS sequence"/>
</dbReference>
<evidence type="ECO:0000256" key="6">
    <source>
        <dbReference type="ARBA" id="ARBA00022989"/>
    </source>
</evidence>
<dbReference type="GO" id="GO:0005743">
    <property type="term" value="C:mitochondrial inner membrane"/>
    <property type="evidence" value="ECO:0007669"/>
    <property type="project" value="UniProtKB-UniRule"/>
</dbReference>
<keyword evidence="6" id="KW-1133">Transmembrane helix</keyword>
<feature type="region of interest" description="Disordered" evidence="10">
    <location>
        <begin position="74"/>
        <end position="116"/>
    </location>
</feature>
<dbReference type="STRING" id="1522189.A0A316W447"/>
<comment type="function">
    <text evidence="1 9">Required for assembly of cytochrome c oxidase (complex IV).</text>
</comment>
<dbReference type="InterPro" id="IPR041752">
    <property type="entry name" value="Coa3"/>
</dbReference>
<dbReference type="InParanoid" id="A0A316W447"/>
<evidence type="ECO:0000313" key="13">
    <source>
        <dbReference type="Proteomes" id="UP000245783"/>
    </source>
</evidence>
<dbReference type="RefSeq" id="XP_025371659.1">
    <property type="nucleotide sequence ID" value="XM_025516888.1"/>
</dbReference>
<sequence length="165" mass="17225">MSQSGEAFERGGRITSGYSAPRSTHETYHPGGYGVSEGLRRARRPYAVKNAITGSAIMAFAVGAYYYSIRQVKPDDTSSASSSSLASNTTGSSGSTSLFGGGDNNTPSPAAMPIGPLGSLKALQVSNQKGLEDLRAGPPITDAQRDELRAQILIAQGRLNSSNLR</sequence>
<evidence type="ECO:0000256" key="10">
    <source>
        <dbReference type="SAM" id="MobiDB-lite"/>
    </source>
</evidence>
<dbReference type="PANTHER" id="PTHR15642:SF3">
    <property type="entry name" value="CYTOCHROME C OXIDASE ASSEMBLY FACTOR 3 HOMOLOG, MITOCHONDRIAL"/>
    <property type="match status" value="1"/>
</dbReference>
<evidence type="ECO:0000256" key="2">
    <source>
        <dbReference type="ARBA" id="ARBA00004304"/>
    </source>
</evidence>
<evidence type="ECO:0000256" key="7">
    <source>
        <dbReference type="ARBA" id="ARBA00023128"/>
    </source>
</evidence>
<evidence type="ECO:0000256" key="3">
    <source>
        <dbReference type="ARBA" id="ARBA00007035"/>
    </source>
</evidence>
<feature type="compositionally biased region" description="Low complexity" evidence="10">
    <location>
        <begin position="77"/>
        <end position="98"/>
    </location>
</feature>
<evidence type="ECO:0000313" key="12">
    <source>
        <dbReference type="EMBL" id="PWN44499.1"/>
    </source>
</evidence>
<dbReference type="PANTHER" id="PTHR15642">
    <property type="entry name" value="CYTOCHROME C OXIDASE ASSEMBLY FACTOR 3, MITOCHONDRIAL"/>
    <property type="match status" value="1"/>
</dbReference>
<feature type="domain" description="Cytochrome c oxidase assembly factor 3 mitochondrial coiled-coil" evidence="11">
    <location>
        <begin position="38"/>
        <end position="73"/>
    </location>
</feature>
<organism evidence="12 13">
    <name type="scientific">Ceraceosorus guamensis</name>
    <dbReference type="NCBI Taxonomy" id="1522189"/>
    <lineage>
        <taxon>Eukaryota</taxon>
        <taxon>Fungi</taxon>
        <taxon>Dikarya</taxon>
        <taxon>Basidiomycota</taxon>
        <taxon>Ustilaginomycotina</taxon>
        <taxon>Exobasidiomycetes</taxon>
        <taxon>Ceraceosorales</taxon>
        <taxon>Ceraceosoraceae</taxon>
        <taxon>Ceraceosorus</taxon>
    </lineage>
</organism>
<proteinExistence type="inferred from homology"/>
<evidence type="ECO:0000256" key="5">
    <source>
        <dbReference type="ARBA" id="ARBA00022692"/>
    </source>
</evidence>
<dbReference type="GeneID" id="37038758"/>
<evidence type="ECO:0000256" key="4">
    <source>
        <dbReference type="ARBA" id="ARBA00011351"/>
    </source>
</evidence>
<dbReference type="OrthoDB" id="10018333at2759"/>
<keyword evidence="8" id="KW-0472">Membrane</keyword>
<keyword evidence="13" id="KW-1185">Reference proteome</keyword>
<gene>
    <name evidence="12" type="ORF">IE81DRAFT_364776</name>
</gene>
<dbReference type="GO" id="GO:0033617">
    <property type="term" value="P:mitochondrial respiratory chain complex IV assembly"/>
    <property type="evidence" value="ECO:0007669"/>
    <property type="project" value="UniProtKB-UniRule"/>
</dbReference>
<comment type="similarity">
    <text evidence="3 9">Belongs to the COA3 family.</text>
</comment>
<comment type="subcellular location">
    <subcellularLocation>
        <location evidence="2">Mitochondrion membrane</location>
        <topology evidence="2">Single-pass membrane protein</topology>
    </subcellularLocation>
</comment>
<evidence type="ECO:0000256" key="9">
    <source>
        <dbReference type="RuleBase" id="RU367056"/>
    </source>
</evidence>
<dbReference type="EMBL" id="KZ819360">
    <property type="protein sequence ID" value="PWN44499.1"/>
    <property type="molecule type" value="Genomic_DNA"/>
</dbReference>
<accession>A0A316W447</accession>
<dbReference type="InterPro" id="IPR018628">
    <property type="entry name" value="Coa3_CC"/>
</dbReference>
<protein>
    <recommendedName>
        <fullName evidence="9">Cytochrome c oxidase assembly factor 3</fullName>
    </recommendedName>
</protein>
<evidence type="ECO:0000259" key="11">
    <source>
        <dbReference type="Pfam" id="PF09813"/>
    </source>
</evidence>
<keyword evidence="7 9" id="KW-0496">Mitochondrion</keyword>
<feature type="region of interest" description="Disordered" evidence="10">
    <location>
        <begin position="1"/>
        <end position="36"/>
    </location>
</feature>
<dbReference type="Pfam" id="PF09813">
    <property type="entry name" value="Coa3_cc"/>
    <property type="match status" value="1"/>
</dbReference>
<evidence type="ECO:0000256" key="1">
    <source>
        <dbReference type="ARBA" id="ARBA00003064"/>
    </source>
</evidence>
<name>A0A316W447_9BASI</name>
<reference evidence="12 13" key="1">
    <citation type="journal article" date="2018" name="Mol. Biol. Evol.">
        <title>Broad Genomic Sampling Reveals a Smut Pathogenic Ancestry of the Fungal Clade Ustilaginomycotina.</title>
        <authorList>
            <person name="Kijpornyongpan T."/>
            <person name="Mondo S.J."/>
            <person name="Barry K."/>
            <person name="Sandor L."/>
            <person name="Lee J."/>
            <person name="Lipzen A."/>
            <person name="Pangilinan J."/>
            <person name="LaButti K."/>
            <person name="Hainaut M."/>
            <person name="Henrissat B."/>
            <person name="Grigoriev I.V."/>
            <person name="Spatafora J.W."/>
            <person name="Aime M.C."/>
        </authorList>
    </citation>
    <scope>NUCLEOTIDE SEQUENCE [LARGE SCALE GENOMIC DNA]</scope>
    <source>
        <strain evidence="12 13">MCA 4658</strain>
    </source>
</reference>
<dbReference type="AlphaFoldDB" id="A0A316W447"/>
<keyword evidence="9" id="KW-0999">Mitochondrion inner membrane</keyword>
<comment type="subunit">
    <text evidence="4 9">Component of 250-400 kDa complexes called cytochrome oxidase assembly intermediates or COA complexes.</text>
</comment>
<evidence type="ECO:0000256" key="8">
    <source>
        <dbReference type="ARBA" id="ARBA00023136"/>
    </source>
</evidence>
<keyword evidence="5" id="KW-0812">Transmembrane</keyword>